<reference evidence="8" key="1">
    <citation type="submission" date="2015-10" db="EMBL/GenBank/DDBJ databases">
        <authorList>
            <person name="Gilbert D.G."/>
        </authorList>
    </citation>
    <scope>NUCLEOTIDE SEQUENCE</scope>
</reference>
<keyword evidence="2" id="KW-1003">Cell membrane</keyword>
<dbReference type="InterPro" id="IPR027379">
    <property type="entry name" value="CLS_N"/>
</dbReference>
<comment type="subcellular location">
    <subcellularLocation>
        <location evidence="1">Cell membrane</location>
        <topology evidence="1">Multi-pass membrane protein</topology>
    </subcellularLocation>
</comment>
<keyword evidence="4 6" id="KW-1133">Transmembrane helix</keyword>
<evidence type="ECO:0000256" key="6">
    <source>
        <dbReference type="SAM" id="Phobius"/>
    </source>
</evidence>
<name>A0A160TCV6_9ZZZZ</name>
<sequence>MQIQITGLFGLIILIADIYALINVVQSRRTSTGAKVVWILAILFLPVAGFVAWLLFGPRDK</sequence>
<dbReference type="GO" id="GO:0005886">
    <property type="term" value="C:plasma membrane"/>
    <property type="evidence" value="ECO:0007669"/>
    <property type="project" value="UniProtKB-SubCell"/>
</dbReference>
<evidence type="ECO:0000256" key="2">
    <source>
        <dbReference type="ARBA" id="ARBA00022475"/>
    </source>
</evidence>
<keyword evidence="5 6" id="KW-0472">Membrane</keyword>
<evidence type="ECO:0000256" key="3">
    <source>
        <dbReference type="ARBA" id="ARBA00022692"/>
    </source>
</evidence>
<feature type="transmembrane region" description="Helical" evidence="6">
    <location>
        <begin position="37"/>
        <end position="56"/>
    </location>
</feature>
<organism evidence="8">
    <name type="scientific">hydrothermal vent metagenome</name>
    <dbReference type="NCBI Taxonomy" id="652676"/>
    <lineage>
        <taxon>unclassified sequences</taxon>
        <taxon>metagenomes</taxon>
        <taxon>ecological metagenomes</taxon>
    </lineage>
</organism>
<feature type="domain" description="Cardiolipin synthase N-terminal" evidence="7">
    <location>
        <begin position="15"/>
        <end position="58"/>
    </location>
</feature>
<evidence type="ECO:0000259" key="7">
    <source>
        <dbReference type="Pfam" id="PF13396"/>
    </source>
</evidence>
<dbReference type="Pfam" id="PF13396">
    <property type="entry name" value="PLDc_N"/>
    <property type="match status" value="1"/>
</dbReference>
<evidence type="ECO:0000256" key="4">
    <source>
        <dbReference type="ARBA" id="ARBA00022989"/>
    </source>
</evidence>
<evidence type="ECO:0000256" key="1">
    <source>
        <dbReference type="ARBA" id="ARBA00004651"/>
    </source>
</evidence>
<evidence type="ECO:0000313" key="8">
    <source>
        <dbReference type="EMBL" id="CUS41761.1"/>
    </source>
</evidence>
<feature type="transmembrane region" description="Helical" evidence="6">
    <location>
        <begin position="6"/>
        <end position="25"/>
    </location>
</feature>
<dbReference type="AlphaFoldDB" id="A0A160TCV6"/>
<accession>A0A160TCV6</accession>
<dbReference type="EMBL" id="CZQC01000051">
    <property type="protein sequence ID" value="CUS41761.1"/>
    <property type="molecule type" value="Genomic_DNA"/>
</dbReference>
<gene>
    <name evidence="8" type="ORF">MGWOODY_Tha2850</name>
</gene>
<proteinExistence type="predicted"/>
<keyword evidence="3 6" id="KW-0812">Transmembrane</keyword>
<protein>
    <submittedName>
        <fullName evidence="8">COG1502: Phosphatidylserine/phosphatidylglycerophosphate/ cardiolipin synthases and related enzymes</fullName>
    </submittedName>
</protein>
<evidence type="ECO:0000256" key="5">
    <source>
        <dbReference type="ARBA" id="ARBA00023136"/>
    </source>
</evidence>